<dbReference type="EMBL" id="DS113632">
    <property type="protein sequence ID" value="EAX99591.1"/>
    <property type="molecule type" value="Genomic_DNA"/>
</dbReference>
<gene>
    <name evidence="1" type="ORF">TVAG_427550</name>
</gene>
<dbReference type="SMR" id="A2F674"/>
<dbReference type="Proteomes" id="UP000001542">
    <property type="component" value="Unassembled WGS sequence"/>
</dbReference>
<reference evidence="1" key="2">
    <citation type="journal article" date="2007" name="Science">
        <title>Draft genome sequence of the sexually transmitted pathogen Trichomonas vaginalis.</title>
        <authorList>
            <person name="Carlton J.M."/>
            <person name="Hirt R.P."/>
            <person name="Silva J.C."/>
            <person name="Delcher A.L."/>
            <person name="Schatz M."/>
            <person name="Zhao Q."/>
            <person name="Wortman J.R."/>
            <person name="Bidwell S.L."/>
            <person name="Alsmark U.C.M."/>
            <person name="Besteiro S."/>
            <person name="Sicheritz-Ponten T."/>
            <person name="Noel C.J."/>
            <person name="Dacks J.B."/>
            <person name="Foster P.G."/>
            <person name="Simillion C."/>
            <person name="Van de Peer Y."/>
            <person name="Miranda-Saavedra D."/>
            <person name="Barton G.J."/>
            <person name="Westrop G.D."/>
            <person name="Mueller S."/>
            <person name="Dessi D."/>
            <person name="Fiori P.L."/>
            <person name="Ren Q."/>
            <person name="Paulsen I."/>
            <person name="Zhang H."/>
            <person name="Bastida-Corcuera F.D."/>
            <person name="Simoes-Barbosa A."/>
            <person name="Brown M.T."/>
            <person name="Hayes R.D."/>
            <person name="Mukherjee M."/>
            <person name="Okumura C.Y."/>
            <person name="Schneider R."/>
            <person name="Smith A.J."/>
            <person name="Vanacova S."/>
            <person name="Villalvazo M."/>
            <person name="Haas B.J."/>
            <person name="Pertea M."/>
            <person name="Feldblyum T.V."/>
            <person name="Utterback T.R."/>
            <person name="Shu C.L."/>
            <person name="Osoegawa K."/>
            <person name="de Jong P.J."/>
            <person name="Hrdy I."/>
            <person name="Horvathova L."/>
            <person name="Zubacova Z."/>
            <person name="Dolezal P."/>
            <person name="Malik S.B."/>
            <person name="Logsdon J.M. Jr."/>
            <person name="Henze K."/>
            <person name="Gupta A."/>
            <person name="Wang C.C."/>
            <person name="Dunne R.L."/>
            <person name="Upcroft J.A."/>
            <person name="Upcroft P."/>
            <person name="White O."/>
            <person name="Salzberg S.L."/>
            <person name="Tang P."/>
            <person name="Chiu C.-H."/>
            <person name="Lee Y.-S."/>
            <person name="Embley T.M."/>
            <person name="Coombs G.H."/>
            <person name="Mottram J.C."/>
            <person name="Tachezy J."/>
            <person name="Fraser-Liggett C.M."/>
            <person name="Johnson P.J."/>
        </authorList>
    </citation>
    <scope>NUCLEOTIDE SEQUENCE [LARGE SCALE GENOMIC DNA]</scope>
    <source>
        <strain evidence="1">G3</strain>
    </source>
</reference>
<organism evidence="1 2">
    <name type="scientific">Trichomonas vaginalis (strain ATCC PRA-98 / G3)</name>
    <dbReference type="NCBI Taxonomy" id="412133"/>
    <lineage>
        <taxon>Eukaryota</taxon>
        <taxon>Metamonada</taxon>
        <taxon>Parabasalia</taxon>
        <taxon>Trichomonadida</taxon>
        <taxon>Trichomonadidae</taxon>
        <taxon>Trichomonas</taxon>
    </lineage>
</organism>
<keyword evidence="2" id="KW-1185">Reference proteome</keyword>
<sequence length="150" mass="17569">MINTLYTRIIEESKKCDGTWTLSFLTSVQTAVLRLPLNFYHKLINQLIDYIMDKETTDLQRFKIAQLLNSIKFQKKGQMQEIFQERMNEINSFCDSLDNSYLNSPTKKLLLCVCAEPIQKSKNLRYKANSTEPIIPEHTLARLLDNHVRL</sequence>
<evidence type="ECO:0000313" key="1">
    <source>
        <dbReference type="EMBL" id="EAX99591.1"/>
    </source>
</evidence>
<name>A2F674_TRIV3</name>
<dbReference type="RefSeq" id="XP_001312521.1">
    <property type="nucleotide sequence ID" value="XM_001312520.1"/>
</dbReference>
<dbReference type="KEGG" id="tva:4757401"/>
<evidence type="ECO:0000313" key="2">
    <source>
        <dbReference type="Proteomes" id="UP000001542"/>
    </source>
</evidence>
<dbReference type="VEuPathDB" id="TrichDB:TVAGG3_0660400"/>
<dbReference type="VEuPathDB" id="TrichDB:TVAG_427550"/>
<dbReference type="AlphaFoldDB" id="A2F674"/>
<proteinExistence type="predicted"/>
<reference evidence="1" key="1">
    <citation type="submission" date="2006-10" db="EMBL/GenBank/DDBJ databases">
        <authorList>
            <person name="Amadeo P."/>
            <person name="Zhao Q."/>
            <person name="Wortman J."/>
            <person name="Fraser-Liggett C."/>
            <person name="Carlton J."/>
        </authorList>
    </citation>
    <scope>NUCLEOTIDE SEQUENCE</scope>
    <source>
        <strain evidence="1">G3</strain>
    </source>
</reference>
<accession>A2F674</accession>
<dbReference type="InParanoid" id="A2F674"/>
<protein>
    <submittedName>
        <fullName evidence="1">Uncharacterized protein</fullName>
    </submittedName>
</protein>